<evidence type="ECO:0000313" key="1">
    <source>
        <dbReference type="EMBL" id="CDZ98293.1"/>
    </source>
</evidence>
<protein>
    <submittedName>
        <fullName evidence="1">Uncharacterized protein</fullName>
    </submittedName>
</protein>
<reference evidence="1" key="1">
    <citation type="submission" date="2014-08" db="EMBL/GenBank/DDBJ databases">
        <authorList>
            <person name="Sharma Rahul"/>
            <person name="Thines Marco"/>
        </authorList>
    </citation>
    <scope>NUCLEOTIDE SEQUENCE</scope>
</reference>
<name>A0A0F7SKW9_PHARH</name>
<sequence>MPTASHPYFPTPARGLTLFARGIEGAFWFWMFYHIRESFAVKLRWRYPFQKIGYLYEGEGWTGGKFGSWPSKRGWVKNAGGDVY</sequence>
<dbReference type="EMBL" id="LN483326">
    <property type="protein sequence ID" value="CDZ98293.1"/>
    <property type="molecule type" value="Genomic_DNA"/>
</dbReference>
<proteinExistence type="predicted"/>
<organism evidence="1">
    <name type="scientific">Phaffia rhodozyma</name>
    <name type="common">Yeast</name>
    <name type="synonym">Xanthophyllomyces dendrorhous</name>
    <dbReference type="NCBI Taxonomy" id="264483"/>
    <lineage>
        <taxon>Eukaryota</taxon>
        <taxon>Fungi</taxon>
        <taxon>Dikarya</taxon>
        <taxon>Basidiomycota</taxon>
        <taxon>Agaricomycotina</taxon>
        <taxon>Tremellomycetes</taxon>
        <taxon>Cystofilobasidiales</taxon>
        <taxon>Mrakiaceae</taxon>
        <taxon>Phaffia</taxon>
    </lineage>
</organism>
<dbReference type="AlphaFoldDB" id="A0A0F7SKW9"/>
<accession>A0A0F7SKW9</accession>